<sequence>MTIHDTTHTSSPRLTTTAALRALVGDVAEFDGQFWERRIGMFSAAPELTDLVTEQEMWEAAECGLLIRPYFTCFNNGVREPLDEIATTRWVGEREIPGYIDADAIRTAFAQGATYKWSQAEHWHPRIGEFIADLRHSFRGQTEAFVFLSPPGITAMPAHMDGSHVFILQVAGTKDWNVAALGDTTTGLPERYWRSRIEEDRRIEFSLTPGDVLYLPHGTPHHAQARDGNSIHIAITVEEPTTLELADVVLADCLQHTALRAVERRYPLDEPRRFAEQVRAALSDFLDDGIRPDDEYIADAVRVISHHLDD</sequence>
<dbReference type="PANTHER" id="PTHR13096:SF8">
    <property type="entry name" value="RIBOSOMAL OXYGENASE 1"/>
    <property type="match status" value="1"/>
</dbReference>
<dbReference type="PANTHER" id="PTHR13096">
    <property type="entry name" value="MINA53 MYC INDUCED NUCLEAR ANTIGEN"/>
    <property type="match status" value="1"/>
</dbReference>
<keyword evidence="5" id="KW-0614">Plasmid</keyword>
<dbReference type="SUPFAM" id="SSF51197">
    <property type="entry name" value="Clavaminate synthase-like"/>
    <property type="match status" value="1"/>
</dbReference>
<accession>A0A7I7RQ28</accession>
<dbReference type="Gene3D" id="2.60.120.650">
    <property type="entry name" value="Cupin"/>
    <property type="match status" value="1"/>
</dbReference>
<name>A0A7I7RQ28_9MYCO</name>
<gene>
    <name evidence="5" type="ORF">MARA_00670</name>
</gene>
<dbReference type="EMBL" id="AP022592">
    <property type="protein sequence ID" value="BBY46637.1"/>
    <property type="molecule type" value="Genomic_DNA"/>
</dbReference>
<evidence type="ECO:0000256" key="3">
    <source>
        <dbReference type="ARBA" id="ARBA00023004"/>
    </source>
</evidence>
<evidence type="ECO:0000313" key="6">
    <source>
        <dbReference type="Proteomes" id="UP000467428"/>
    </source>
</evidence>
<geneLocation type="plasmid" evidence="5">
    <name>pJCM18538</name>
</geneLocation>
<evidence type="ECO:0000256" key="2">
    <source>
        <dbReference type="ARBA" id="ARBA00022723"/>
    </source>
</evidence>
<evidence type="ECO:0000256" key="1">
    <source>
        <dbReference type="ARBA" id="ARBA00001954"/>
    </source>
</evidence>
<dbReference type="Pfam" id="PF08007">
    <property type="entry name" value="JmjC_2"/>
    <property type="match status" value="1"/>
</dbReference>
<keyword evidence="2" id="KW-0479">Metal-binding</keyword>
<reference evidence="5 6" key="1">
    <citation type="journal article" date="2019" name="Emerg. Microbes Infect.">
        <title>Comprehensive subspecies identification of 175 nontuberculous mycobacteria species based on 7547 genomic profiles.</title>
        <authorList>
            <person name="Matsumoto Y."/>
            <person name="Kinjo T."/>
            <person name="Motooka D."/>
            <person name="Nabeya D."/>
            <person name="Jung N."/>
            <person name="Uechi K."/>
            <person name="Horii T."/>
            <person name="Iida T."/>
            <person name="Fujita J."/>
            <person name="Nakamura S."/>
        </authorList>
    </citation>
    <scope>NUCLEOTIDE SEQUENCE [LARGE SCALE GENOMIC DNA]</scope>
    <source>
        <strain evidence="5 6">JCM 18538</strain>
        <plasmid evidence="5">pJCM18538</plasmid>
    </source>
</reference>
<dbReference type="Proteomes" id="UP000467428">
    <property type="component" value="Plasmid pJCM18538"/>
</dbReference>
<evidence type="ECO:0000313" key="5">
    <source>
        <dbReference type="EMBL" id="BBY46637.1"/>
    </source>
</evidence>
<dbReference type="InterPro" id="IPR039994">
    <property type="entry name" value="NO66-like"/>
</dbReference>
<keyword evidence="6" id="KW-1185">Reference proteome</keyword>
<dbReference type="GO" id="GO:0046872">
    <property type="term" value="F:metal ion binding"/>
    <property type="evidence" value="ECO:0007669"/>
    <property type="project" value="UniProtKB-KW"/>
</dbReference>
<dbReference type="AlphaFoldDB" id="A0A7I7RQ28"/>
<evidence type="ECO:0000259" key="4">
    <source>
        <dbReference type="PROSITE" id="PS51184"/>
    </source>
</evidence>
<comment type="cofactor">
    <cofactor evidence="1">
        <name>Fe(2+)</name>
        <dbReference type="ChEBI" id="CHEBI:29033"/>
    </cofactor>
</comment>
<feature type="domain" description="JmjC" evidence="4">
    <location>
        <begin position="111"/>
        <end position="254"/>
    </location>
</feature>
<dbReference type="KEGG" id="marz:MARA_00670"/>
<proteinExistence type="predicted"/>
<organism evidence="5 6">
    <name type="scientific">Mycolicibacterium arabiense</name>
    <dbReference type="NCBI Taxonomy" id="1286181"/>
    <lineage>
        <taxon>Bacteria</taxon>
        <taxon>Bacillati</taxon>
        <taxon>Actinomycetota</taxon>
        <taxon>Actinomycetes</taxon>
        <taxon>Mycobacteriales</taxon>
        <taxon>Mycobacteriaceae</taxon>
        <taxon>Mycolicibacterium</taxon>
    </lineage>
</organism>
<dbReference type="PROSITE" id="PS51184">
    <property type="entry name" value="JMJC"/>
    <property type="match status" value="1"/>
</dbReference>
<keyword evidence="3" id="KW-0408">Iron</keyword>
<protein>
    <recommendedName>
        <fullName evidence="4">JmjC domain-containing protein</fullName>
    </recommendedName>
</protein>
<dbReference type="InterPro" id="IPR003347">
    <property type="entry name" value="JmjC_dom"/>
</dbReference>
<dbReference type="RefSeq" id="WP_163916133.1">
    <property type="nucleotide sequence ID" value="NZ_AP022592.1"/>
</dbReference>